<protein>
    <submittedName>
        <fullName evidence="1">Uncharacterized protein</fullName>
    </submittedName>
</protein>
<evidence type="ECO:0000313" key="1">
    <source>
        <dbReference type="EMBL" id="VYT67144.1"/>
    </source>
</evidence>
<proteinExistence type="predicted"/>
<accession>A0A6N2YJR6</accession>
<dbReference type="EMBL" id="CACRUV010000005">
    <property type="protein sequence ID" value="VYT67144.1"/>
    <property type="molecule type" value="Genomic_DNA"/>
</dbReference>
<organism evidence="1">
    <name type="scientific">Parabacteroides merdae</name>
    <dbReference type="NCBI Taxonomy" id="46503"/>
    <lineage>
        <taxon>Bacteria</taxon>
        <taxon>Pseudomonadati</taxon>
        <taxon>Bacteroidota</taxon>
        <taxon>Bacteroidia</taxon>
        <taxon>Bacteroidales</taxon>
        <taxon>Tannerellaceae</taxon>
        <taxon>Parabacteroides</taxon>
    </lineage>
</organism>
<sequence length="40" mass="4951">MLFHDSSYFQLSFIYHNHHGQKAIKYYIPDFYKTTDMFKS</sequence>
<reference evidence="1" key="1">
    <citation type="submission" date="2019-11" db="EMBL/GenBank/DDBJ databases">
        <authorList>
            <person name="Feng L."/>
        </authorList>
    </citation>
    <scope>NUCLEOTIDE SEQUENCE</scope>
    <source>
        <strain evidence="1">PmerdaeLFYP103</strain>
    </source>
</reference>
<dbReference type="AlphaFoldDB" id="A0A6N2YJR6"/>
<name>A0A6N2YJR6_9BACT</name>
<gene>
    <name evidence="1" type="ORF">PMLFYP103_00278</name>
</gene>